<dbReference type="Pfam" id="PF12840">
    <property type="entry name" value="HTH_20"/>
    <property type="match status" value="1"/>
</dbReference>
<dbReference type="SMART" id="SM00418">
    <property type="entry name" value="HTH_ARSR"/>
    <property type="match status" value="1"/>
</dbReference>
<keyword evidence="1" id="KW-0805">Transcription regulation</keyword>
<dbReference type="PANTHER" id="PTHR43132:SF2">
    <property type="entry name" value="ARSENICAL RESISTANCE OPERON REPRESSOR ARSR-RELATED"/>
    <property type="match status" value="1"/>
</dbReference>
<evidence type="ECO:0000256" key="2">
    <source>
        <dbReference type="ARBA" id="ARBA00023125"/>
    </source>
</evidence>
<accession>A0A562V9C8</accession>
<dbReference type="InterPro" id="IPR036390">
    <property type="entry name" value="WH_DNA-bd_sf"/>
</dbReference>
<feature type="domain" description="HTH arsR-type" evidence="4">
    <location>
        <begin position="4"/>
        <end position="98"/>
    </location>
</feature>
<dbReference type="RefSeq" id="WP_244615625.1">
    <property type="nucleotide sequence ID" value="NZ_BAABIJ010000001.1"/>
</dbReference>
<dbReference type="Gene3D" id="1.10.10.10">
    <property type="entry name" value="Winged helix-like DNA-binding domain superfamily/Winged helix DNA-binding domain"/>
    <property type="match status" value="1"/>
</dbReference>
<dbReference type="AlphaFoldDB" id="A0A562V9C8"/>
<dbReference type="EMBL" id="VLLL01000005">
    <property type="protein sequence ID" value="TWJ14499.1"/>
    <property type="molecule type" value="Genomic_DNA"/>
</dbReference>
<keyword evidence="2 5" id="KW-0238">DNA-binding</keyword>
<dbReference type="PANTHER" id="PTHR43132">
    <property type="entry name" value="ARSENICAL RESISTANCE OPERON REPRESSOR ARSR-RELATED"/>
    <property type="match status" value="1"/>
</dbReference>
<dbReference type="GO" id="GO:0003677">
    <property type="term" value="F:DNA binding"/>
    <property type="evidence" value="ECO:0007669"/>
    <property type="project" value="UniProtKB-KW"/>
</dbReference>
<dbReference type="CDD" id="cd00090">
    <property type="entry name" value="HTH_ARSR"/>
    <property type="match status" value="1"/>
</dbReference>
<gene>
    <name evidence="5" type="ORF">LX16_0184</name>
</gene>
<sequence length="109" mass="11892">MATTRDELSPEAQAFLKALASPTRQAIMWEFADGELTVTEVAERLGLAQSAASTHLATLRDAGLLISRREWKTVHYRPDPAAFLRSLEDLRGHLLACCPPAETDTGGDD</sequence>
<proteinExistence type="predicted"/>
<dbReference type="PROSITE" id="PS50987">
    <property type="entry name" value="HTH_ARSR_2"/>
    <property type="match status" value="1"/>
</dbReference>
<dbReference type="InterPro" id="IPR011991">
    <property type="entry name" value="ArsR-like_HTH"/>
</dbReference>
<dbReference type="InterPro" id="IPR051011">
    <property type="entry name" value="Metal_resp_trans_reg"/>
</dbReference>
<evidence type="ECO:0000256" key="1">
    <source>
        <dbReference type="ARBA" id="ARBA00023015"/>
    </source>
</evidence>
<keyword evidence="6" id="KW-1185">Reference proteome</keyword>
<reference evidence="5 6" key="1">
    <citation type="journal article" date="2013" name="Stand. Genomic Sci.">
        <title>Genomic Encyclopedia of Type Strains, Phase I: The one thousand microbial genomes (KMG-I) project.</title>
        <authorList>
            <person name="Kyrpides N.C."/>
            <person name="Woyke T."/>
            <person name="Eisen J.A."/>
            <person name="Garrity G."/>
            <person name="Lilburn T.G."/>
            <person name="Beck B.J."/>
            <person name="Whitman W.B."/>
            <person name="Hugenholtz P."/>
            <person name="Klenk H.P."/>
        </authorList>
    </citation>
    <scope>NUCLEOTIDE SEQUENCE [LARGE SCALE GENOMIC DNA]</scope>
    <source>
        <strain evidence="5 6">DSM 45044</strain>
    </source>
</reference>
<evidence type="ECO:0000313" key="5">
    <source>
        <dbReference type="EMBL" id="TWJ14499.1"/>
    </source>
</evidence>
<evidence type="ECO:0000256" key="3">
    <source>
        <dbReference type="ARBA" id="ARBA00023163"/>
    </source>
</evidence>
<dbReference type="InterPro" id="IPR001845">
    <property type="entry name" value="HTH_ArsR_DNA-bd_dom"/>
</dbReference>
<dbReference type="GO" id="GO:0003700">
    <property type="term" value="F:DNA-binding transcription factor activity"/>
    <property type="evidence" value="ECO:0007669"/>
    <property type="project" value="InterPro"/>
</dbReference>
<protein>
    <submittedName>
        <fullName evidence="5">DNA-binding transcriptional ArsR family regulator</fullName>
    </submittedName>
</protein>
<dbReference type="Proteomes" id="UP000321617">
    <property type="component" value="Unassembled WGS sequence"/>
</dbReference>
<name>A0A562V9C8_9ACTN</name>
<dbReference type="PRINTS" id="PR00778">
    <property type="entry name" value="HTHARSR"/>
</dbReference>
<dbReference type="SUPFAM" id="SSF46785">
    <property type="entry name" value="Winged helix' DNA-binding domain"/>
    <property type="match status" value="1"/>
</dbReference>
<keyword evidence="3" id="KW-0804">Transcription</keyword>
<evidence type="ECO:0000259" key="4">
    <source>
        <dbReference type="PROSITE" id="PS50987"/>
    </source>
</evidence>
<evidence type="ECO:0000313" key="6">
    <source>
        <dbReference type="Proteomes" id="UP000321617"/>
    </source>
</evidence>
<dbReference type="InterPro" id="IPR036388">
    <property type="entry name" value="WH-like_DNA-bd_sf"/>
</dbReference>
<dbReference type="NCBIfam" id="NF033788">
    <property type="entry name" value="HTH_metalloreg"/>
    <property type="match status" value="1"/>
</dbReference>
<organism evidence="5 6">
    <name type="scientific">Stackebrandtia albiflava</name>
    <dbReference type="NCBI Taxonomy" id="406432"/>
    <lineage>
        <taxon>Bacteria</taxon>
        <taxon>Bacillati</taxon>
        <taxon>Actinomycetota</taxon>
        <taxon>Actinomycetes</taxon>
        <taxon>Glycomycetales</taxon>
        <taxon>Glycomycetaceae</taxon>
        <taxon>Stackebrandtia</taxon>
    </lineage>
</organism>
<comment type="caution">
    <text evidence="5">The sequence shown here is derived from an EMBL/GenBank/DDBJ whole genome shotgun (WGS) entry which is preliminary data.</text>
</comment>